<dbReference type="Proteomes" id="UP000186108">
    <property type="component" value="Chromosome"/>
</dbReference>
<organism evidence="1 2">
    <name type="scientific">Rhodococcus opacus</name>
    <name type="common">Nocardia opaca</name>
    <dbReference type="NCBI Taxonomy" id="37919"/>
    <lineage>
        <taxon>Bacteria</taxon>
        <taxon>Bacillati</taxon>
        <taxon>Actinomycetota</taxon>
        <taxon>Actinomycetes</taxon>
        <taxon>Mycobacteriales</taxon>
        <taxon>Nocardiaceae</taxon>
        <taxon>Rhodococcus</taxon>
    </lineage>
</organism>
<protein>
    <submittedName>
        <fullName evidence="1">Uncharacterized protein</fullName>
    </submittedName>
</protein>
<name>A0A1B1KBC1_RHOOP</name>
<dbReference type="AlphaFoldDB" id="A0A1B1KBC1"/>
<proteinExistence type="predicted"/>
<evidence type="ECO:0000313" key="1">
    <source>
        <dbReference type="EMBL" id="ANS29896.1"/>
    </source>
</evidence>
<gene>
    <name evidence="1" type="ORF">R1CP_26240</name>
</gene>
<reference evidence="1 2" key="1">
    <citation type="submission" date="2014-07" db="EMBL/GenBank/DDBJ databases">
        <authorList>
            <person name="Zhang J.E."/>
            <person name="Yang H."/>
            <person name="Guo J."/>
            <person name="Deng Z."/>
            <person name="Luo H."/>
            <person name="Luo M."/>
            <person name="Zhao B."/>
        </authorList>
    </citation>
    <scope>NUCLEOTIDE SEQUENCE [LARGE SCALE GENOMIC DNA]</scope>
    <source>
        <strain evidence="1 2">1CP</strain>
    </source>
</reference>
<dbReference type="PATRIC" id="fig|37919.13.peg.5500"/>
<sequence length="1135" mass="124873">MGSFLKDQANDEEFRIRQGLEKVGLFFELNLDEDELRRCQELFGRIAVHDLRVDDSTLLIKHYPALTLATLVGHAGLAYEQGRYWESFWDDLSLERDPDFENALRHSLADVLRKFGLRDFPEFRGRNYVMAMAMHAGIPVRCLGDLIETIEGHVRQGRDANGAALLEWMTAPGMEYRLNRLDVPVRNFLMHGGEIAVDILDRIIEFLAFTLDNPEVWNNLELDTSTTGLPTVLLNGLIEHLHERPFLSAEDGAAQTKGIRQRRNPVISYSVQDDEVLVMVPYPDVDSERPWKLTVAGSTRDVYAESGWGVEDGEHPATPVAVTAPAREVLLVHEASGASHTVPVFDSADPMLLFTLDGKLLRRTAALPRGLVLAMHPKDAQVVDAVTDETVRSADDPCVPSGWAGWRVETLDLTGHDSILLRRSGRADGPVRGVRSLGSPSFVPADPVSGLHTPNGLRVYAERPSVDLPPYVGSEPVLWRVRARRSGDRKWLVDCEWESATEETTLDPFDGADAGLLGLYEVEVSCEGGADLRATLFLAEGIGVEHGSTFRRSVPGGLGASVSAITSEHGLTVDTSKLSFGVTDREREIRVGSGSRAQKLVVRPPYAEGRIDKLGTPAQWRTSPHTVSPRDLEEHAVIAVRVPSAIRATFALVDERDQAAQQESPEHPSDNVFQVSTRRFVDTARRLGVCSLVAMVDDEAGATHRITVAEVRPARLCEQVRIDGADLVFERLADIDDPAVWVWAATAPWRPVTRLAISGVRATIPESFRGAGDLITMVFADDPFTVVTRPIRPDRDALRVTQSGWVRDDNPALDGLARFLSGVGEPPLVPEAADGAWAALALLPWDASDPASERLRGGLMRILGRHPRAALEALGSSTIPQDQMMPLLIRTQLVDRPYSSRNTLNDLHPNAWVGCMVEISDLPSLRDRGRAVAGERAETLAYLETQGGRDLMDLLRAGKMSDPRSGVFDANVLKVHGMDQEQVEELFERFRLVPGALLDIDTRVSATVDAFHRRADWVLEPACRDLPGHVTRALRSVKKASPALYDLVVARNEVLYGVDTVAHPWMLLSMQSLALAAVARLEALGEFEYPIMTTDMRDAWALMAQYFPAMVAGDLLIAEALAAHLTHGDLIGDTA</sequence>
<dbReference type="RefSeq" id="WP_065491888.1">
    <property type="nucleotide sequence ID" value="NZ_CP009111.1"/>
</dbReference>
<evidence type="ECO:0000313" key="2">
    <source>
        <dbReference type="Proteomes" id="UP000186108"/>
    </source>
</evidence>
<accession>A0A1B1KBC1</accession>
<dbReference type="EMBL" id="CP009111">
    <property type="protein sequence ID" value="ANS29896.1"/>
    <property type="molecule type" value="Genomic_DNA"/>
</dbReference>